<accession>A0A4P9XBB4</accession>
<organism evidence="1 2">
    <name type="scientific">Caulochytrium protostelioides</name>
    <dbReference type="NCBI Taxonomy" id="1555241"/>
    <lineage>
        <taxon>Eukaryota</taxon>
        <taxon>Fungi</taxon>
        <taxon>Fungi incertae sedis</taxon>
        <taxon>Chytridiomycota</taxon>
        <taxon>Chytridiomycota incertae sedis</taxon>
        <taxon>Chytridiomycetes</taxon>
        <taxon>Caulochytriales</taxon>
        <taxon>Caulochytriaceae</taxon>
        <taxon>Caulochytrium</taxon>
    </lineage>
</organism>
<evidence type="ECO:0000313" key="2">
    <source>
        <dbReference type="Proteomes" id="UP000274922"/>
    </source>
</evidence>
<dbReference type="OrthoDB" id="2095183at2759"/>
<dbReference type="Proteomes" id="UP000274922">
    <property type="component" value="Unassembled WGS sequence"/>
</dbReference>
<dbReference type="EMBL" id="ML014138">
    <property type="protein sequence ID" value="RKP02655.1"/>
    <property type="molecule type" value="Genomic_DNA"/>
</dbReference>
<sequence length="184" mass="21049">MARTPAISLRLKYLINWPSNVRHPFLDQYLRHVFQNTLMATPGIRSTPDRIYVNLTLLKTDETARHPLLCNGGAEIDFKQAMLKGVRGRMERRVCHLARSRFGMDSNSGPLLMRHKTMIDARLESGNPQTVLDIYRDHGITLRANMISNPLLNAEIAAQYVARNLRDRVSIATVWKNLLKQMGK</sequence>
<reference evidence="2" key="1">
    <citation type="journal article" date="2018" name="Nat. Microbiol.">
        <title>Leveraging single-cell genomics to expand the fungal tree of life.</title>
        <authorList>
            <person name="Ahrendt S.R."/>
            <person name="Quandt C.A."/>
            <person name="Ciobanu D."/>
            <person name="Clum A."/>
            <person name="Salamov A."/>
            <person name="Andreopoulos B."/>
            <person name="Cheng J.F."/>
            <person name="Woyke T."/>
            <person name="Pelin A."/>
            <person name="Henrissat B."/>
            <person name="Reynolds N.K."/>
            <person name="Benny G.L."/>
            <person name="Smith M.E."/>
            <person name="James T.Y."/>
            <person name="Grigoriev I.V."/>
        </authorList>
    </citation>
    <scope>NUCLEOTIDE SEQUENCE [LARGE SCALE GENOMIC DNA]</scope>
    <source>
        <strain evidence="2">ATCC 52028</strain>
    </source>
</reference>
<protein>
    <submittedName>
        <fullName evidence="1">Uncharacterized protein</fullName>
    </submittedName>
</protein>
<proteinExistence type="predicted"/>
<keyword evidence="2" id="KW-1185">Reference proteome</keyword>
<gene>
    <name evidence="1" type="ORF">CXG81DRAFT_24710</name>
</gene>
<dbReference type="AlphaFoldDB" id="A0A4P9XBB4"/>
<name>A0A4P9XBB4_9FUNG</name>
<evidence type="ECO:0000313" key="1">
    <source>
        <dbReference type="EMBL" id="RKP02655.1"/>
    </source>
</evidence>